<dbReference type="EMBL" id="AJLR01000127">
    <property type="protein sequence ID" value="EKN63786.1"/>
    <property type="molecule type" value="Genomic_DNA"/>
</dbReference>
<sequence length="92" mass="10504">MQSVNSFQDNHSNNDYSLILELVKGALKEAKLLDQIIIEERNEGFFVKPKQIDKQEKIKQFEKLAGTAIAAGEDIKELLDMVSRKDIYPLLP</sequence>
<dbReference type="RefSeq" id="WP_003332635.1">
    <property type="nucleotide sequence ID" value="NZ_AJLR01000127.1"/>
</dbReference>
<dbReference type="AlphaFoldDB" id="K6DSM3"/>
<keyword evidence="2" id="KW-1185">Reference proteome</keyword>
<gene>
    <name evidence="1" type="ORF">BAZO_15959</name>
</gene>
<protein>
    <submittedName>
        <fullName evidence="1">Uncharacterized protein</fullName>
    </submittedName>
</protein>
<accession>K6DSM3</accession>
<proteinExistence type="predicted"/>
<dbReference type="STRING" id="1131731.BAZO_15959"/>
<dbReference type="Proteomes" id="UP000006315">
    <property type="component" value="Unassembled WGS sequence"/>
</dbReference>
<evidence type="ECO:0000313" key="2">
    <source>
        <dbReference type="Proteomes" id="UP000006315"/>
    </source>
</evidence>
<comment type="caution">
    <text evidence="1">The sequence shown here is derived from an EMBL/GenBank/DDBJ whole genome shotgun (WGS) entry which is preliminary data.</text>
</comment>
<name>K6DSM3_SCHAZ</name>
<organism evidence="1 2">
    <name type="scientific">Schinkia azotoformans LMG 9581</name>
    <dbReference type="NCBI Taxonomy" id="1131731"/>
    <lineage>
        <taxon>Bacteria</taxon>
        <taxon>Bacillati</taxon>
        <taxon>Bacillota</taxon>
        <taxon>Bacilli</taxon>
        <taxon>Bacillales</taxon>
        <taxon>Bacillaceae</taxon>
        <taxon>Calidifontibacillus/Schinkia group</taxon>
        <taxon>Schinkia</taxon>
    </lineage>
</organism>
<reference evidence="1 2" key="1">
    <citation type="journal article" date="2012" name="Front. Microbiol.">
        <title>Redundancy and modularity in membrane-associated dissimilatory nitrate reduction in Bacillus.</title>
        <authorList>
            <person name="Heylen K."/>
            <person name="Keltjens J."/>
        </authorList>
    </citation>
    <scope>NUCLEOTIDE SEQUENCE [LARGE SCALE GENOMIC DNA]</scope>
    <source>
        <strain evidence="1 2">LMG 9581</strain>
    </source>
</reference>
<dbReference type="PATRIC" id="fig|1131731.3.peg.3266"/>
<evidence type="ECO:0000313" key="1">
    <source>
        <dbReference type="EMBL" id="EKN63786.1"/>
    </source>
</evidence>